<protein>
    <submittedName>
        <fullName evidence="3">Ribbon-helix-helix domain-containing protein</fullName>
    </submittedName>
</protein>
<evidence type="ECO:0000256" key="1">
    <source>
        <dbReference type="SAM" id="MobiDB-lite"/>
    </source>
</evidence>
<reference evidence="4" key="1">
    <citation type="submission" date="2021-01" db="EMBL/GenBank/DDBJ databases">
        <title>Genome public.</title>
        <authorList>
            <person name="Liu C."/>
            <person name="Sun Q."/>
        </authorList>
    </citation>
    <scope>NUCLEOTIDE SEQUENCE [LARGE SCALE GENOMIC DNA]</scope>
    <source>
        <strain evidence="4">YIM B02556</strain>
    </source>
</reference>
<gene>
    <name evidence="3" type="ORF">JHL17_15440</name>
</gene>
<feature type="region of interest" description="Disordered" evidence="1">
    <location>
        <begin position="101"/>
        <end position="126"/>
    </location>
</feature>
<accession>A0ABS1F5X5</accession>
<dbReference type="Proteomes" id="UP000652760">
    <property type="component" value="Unassembled WGS sequence"/>
</dbReference>
<keyword evidence="4" id="KW-1185">Reference proteome</keyword>
<organism evidence="3 4">
    <name type="scientific">Azospirillum endophyticum</name>
    <dbReference type="NCBI Taxonomy" id="2800326"/>
    <lineage>
        <taxon>Bacteria</taxon>
        <taxon>Pseudomonadati</taxon>
        <taxon>Pseudomonadota</taxon>
        <taxon>Alphaproteobacteria</taxon>
        <taxon>Rhodospirillales</taxon>
        <taxon>Azospirillaceae</taxon>
        <taxon>Azospirillum</taxon>
    </lineage>
</organism>
<dbReference type="InterPro" id="IPR038268">
    <property type="entry name" value="RHH_sf"/>
</dbReference>
<proteinExistence type="predicted"/>
<name>A0ABS1F5X5_9PROT</name>
<evidence type="ECO:0000313" key="4">
    <source>
        <dbReference type="Proteomes" id="UP000652760"/>
    </source>
</evidence>
<feature type="domain" description="Ribbon-helix-helix" evidence="2">
    <location>
        <begin position="22"/>
        <end position="91"/>
    </location>
</feature>
<evidence type="ECO:0000259" key="2">
    <source>
        <dbReference type="Pfam" id="PF13467"/>
    </source>
</evidence>
<dbReference type="InterPro" id="IPR027373">
    <property type="entry name" value="RHH_dom"/>
</dbReference>
<dbReference type="RefSeq" id="WP_200194417.1">
    <property type="nucleotide sequence ID" value="NZ_JAENHM010000046.1"/>
</dbReference>
<dbReference type="Pfam" id="PF13467">
    <property type="entry name" value="RHH_4"/>
    <property type="match status" value="1"/>
</dbReference>
<dbReference type="EMBL" id="JAENHM010000046">
    <property type="protein sequence ID" value="MBK1838811.1"/>
    <property type="molecule type" value="Genomic_DNA"/>
</dbReference>
<comment type="caution">
    <text evidence="3">The sequence shown here is derived from an EMBL/GenBank/DDBJ whole genome shotgun (WGS) entry which is preliminary data.</text>
</comment>
<dbReference type="Gene3D" id="1.10.3990.20">
    <property type="entry name" value="protein bp1543"/>
    <property type="match status" value="1"/>
</dbReference>
<sequence>MSSDGNSRSRVDQSTGVASLASRTLRLLDRDVTIRLEPSYWEGLDEICRREDLTVDELCDDVRDRMEQQGRRTSQSGVSLANALRVFVVGYFRQAATERGHARAGHGTGRPFIATPFDTVPAVSNN</sequence>
<evidence type="ECO:0000313" key="3">
    <source>
        <dbReference type="EMBL" id="MBK1838811.1"/>
    </source>
</evidence>